<dbReference type="EMBL" id="JAZIBG010000019">
    <property type="protein sequence ID" value="MEF7613757.1"/>
    <property type="molecule type" value="Genomic_DNA"/>
</dbReference>
<dbReference type="GO" id="GO:0005886">
    <property type="term" value="C:plasma membrane"/>
    <property type="evidence" value="ECO:0007669"/>
    <property type="project" value="TreeGrafter"/>
</dbReference>
<reference evidence="3 4" key="1">
    <citation type="submission" date="2024-02" db="EMBL/GenBank/DDBJ databases">
        <title>Genome sequence of Aquincola sp. MAHUQ-54.</title>
        <authorList>
            <person name="Huq M.A."/>
        </authorList>
    </citation>
    <scope>NUCLEOTIDE SEQUENCE [LARGE SCALE GENOMIC DNA]</scope>
    <source>
        <strain evidence="3 4">MAHUQ-54</strain>
    </source>
</reference>
<comment type="caution">
    <text evidence="3">The sequence shown here is derived from an EMBL/GenBank/DDBJ whole genome shotgun (WGS) entry which is preliminary data.</text>
</comment>
<dbReference type="RefSeq" id="WP_332288694.1">
    <property type="nucleotide sequence ID" value="NZ_JAZIBG010000019.1"/>
</dbReference>
<evidence type="ECO:0000313" key="3">
    <source>
        <dbReference type="EMBL" id="MEF7613757.1"/>
    </source>
</evidence>
<keyword evidence="2" id="KW-1133">Transmembrane helix</keyword>
<feature type="coiled-coil region" evidence="1">
    <location>
        <begin position="390"/>
        <end position="424"/>
    </location>
</feature>
<dbReference type="PANTHER" id="PTHR32309">
    <property type="entry name" value="TYROSINE-PROTEIN KINASE"/>
    <property type="match status" value="1"/>
</dbReference>
<accession>A0AAW9QEI4</accession>
<dbReference type="AlphaFoldDB" id="A0AAW9QEI4"/>
<dbReference type="PANTHER" id="PTHR32309:SF13">
    <property type="entry name" value="FERRIC ENTEROBACTIN TRANSPORT PROTEIN FEPE"/>
    <property type="match status" value="1"/>
</dbReference>
<evidence type="ECO:0008006" key="5">
    <source>
        <dbReference type="Google" id="ProtNLM"/>
    </source>
</evidence>
<keyword evidence="4" id="KW-1185">Reference proteome</keyword>
<evidence type="ECO:0000256" key="2">
    <source>
        <dbReference type="SAM" id="Phobius"/>
    </source>
</evidence>
<keyword evidence="2" id="KW-0472">Membrane</keyword>
<sequence length="509" mass="56522">MKNEWAATVVMPELAAVHNDLARLSAPALGSSRLSLREFLNTAFCDRRRIALAFLAAMALTVLASFMPSPRYTAESSLLLRLGREYMYRPEVGAAAAASPIAYDSRETLRAEVEILNSRDIKEAAVDRIGPAVVYPWLAKDAKSAAELRDQAVLELQHGFDAKLIKDSNVAVLTFTHRDPEMAARVLAQITEAYLDHRRTIFSPASLGTAQAKADELAGRLRSLETRLEAFKKDKGIQSFSEQQSLLITQRNGIEMRLGDIEQQLAQTAGRAASLRSSLGGMNDQMTLSSETQRSEALDSARKSLLDLKLKERDLSSKFSDDVPMVQDVRADIARTEAFIADLQRNPERLVRTGRSPVLDSIESDWLRTLAEQRQANASRATLKAQREAIDQRLQRLASSQRELQVLERERKLVEDTYQGAMQRLEEERVIHGLERDRRSSVSVVQAPRVPLEGRNLQPIILAVGAVLSVVCALLVAFVTALLRDTFISPEQVPRELGLPLLAAVPLVR</sequence>
<feature type="coiled-coil region" evidence="1">
    <location>
        <begin position="207"/>
        <end position="234"/>
    </location>
</feature>
<dbReference type="GO" id="GO:0004713">
    <property type="term" value="F:protein tyrosine kinase activity"/>
    <property type="evidence" value="ECO:0007669"/>
    <property type="project" value="TreeGrafter"/>
</dbReference>
<keyword evidence="1" id="KW-0175">Coiled coil</keyword>
<name>A0AAW9QEI4_9BURK</name>
<protein>
    <recommendedName>
        <fullName evidence="5">Lipopolysaccharide biosynthesis protein</fullName>
    </recommendedName>
</protein>
<dbReference type="InterPro" id="IPR050445">
    <property type="entry name" value="Bact_polysacc_biosynth/exp"/>
</dbReference>
<organism evidence="3 4">
    <name type="scientific">Aquincola agrisoli</name>
    <dbReference type="NCBI Taxonomy" id="3119538"/>
    <lineage>
        <taxon>Bacteria</taxon>
        <taxon>Pseudomonadati</taxon>
        <taxon>Pseudomonadota</taxon>
        <taxon>Betaproteobacteria</taxon>
        <taxon>Burkholderiales</taxon>
        <taxon>Sphaerotilaceae</taxon>
        <taxon>Aquincola</taxon>
    </lineage>
</organism>
<dbReference type="Proteomes" id="UP001336250">
    <property type="component" value="Unassembled WGS sequence"/>
</dbReference>
<evidence type="ECO:0000313" key="4">
    <source>
        <dbReference type="Proteomes" id="UP001336250"/>
    </source>
</evidence>
<evidence type="ECO:0000256" key="1">
    <source>
        <dbReference type="SAM" id="Coils"/>
    </source>
</evidence>
<keyword evidence="2" id="KW-0812">Transmembrane</keyword>
<feature type="transmembrane region" description="Helical" evidence="2">
    <location>
        <begin position="460"/>
        <end position="483"/>
    </location>
</feature>
<proteinExistence type="predicted"/>
<feature type="transmembrane region" description="Helical" evidence="2">
    <location>
        <begin position="50"/>
        <end position="67"/>
    </location>
</feature>
<gene>
    <name evidence="3" type="ORF">V4F39_07520</name>
</gene>